<proteinExistence type="predicted"/>
<evidence type="ECO:0000313" key="3">
    <source>
        <dbReference type="Proteomes" id="UP000015100"/>
    </source>
</evidence>
<dbReference type="HOGENOM" id="CLU_045557_0_0_1"/>
<protein>
    <submittedName>
        <fullName evidence="2">Uncharacterized protein</fullName>
    </submittedName>
</protein>
<sequence length="361" mass="42742">MYEKKVSLEEINQFTISRHEELGDASDYESESNDDECPYLCEADYDLTDEPHLKYQENQKHSITQTLGYVRRREVSPLPPLQLEDSILIDENDVSIIDDKIYFNAATQVQEEEPYTLSEITNSLVEVIIPDNNRYLQNLEIVTKILEEFERTMAIFTQIVIETYKNTQGIPNEKTAVLFAPGLSKIHFRFAPNRNVLRRKSFLDFQMLGDLDEDPSDNKGEFHDPNNLPHEPPNRPRLTRHKEFRNDEDKIRFLLIFLTGVIFHTYNSYLMQYEENRSNEEWKANNNHVVQTLTNYSYFLKELKQLYRYQNKTEEALRIIQNLRQTKSAREYFQIIDTYTSIAGYSEDQLIYYIKEGLKPI</sequence>
<dbReference type="OrthoDB" id="5417660at2759"/>
<reference evidence="2 3" key="1">
    <citation type="journal article" date="2013" name="PLoS Genet.">
        <title>Genomic mechanisms accounting for the adaptation to parasitism in nematode-trapping fungi.</title>
        <authorList>
            <person name="Meerupati T."/>
            <person name="Andersson K.M."/>
            <person name="Friman E."/>
            <person name="Kumar D."/>
            <person name="Tunlid A."/>
            <person name="Ahren D."/>
        </authorList>
    </citation>
    <scope>NUCLEOTIDE SEQUENCE [LARGE SCALE GENOMIC DNA]</scope>
    <source>
        <strain evidence="2 3">CBS 200.50</strain>
    </source>
</reference>
<dbReference type="STRING" id="1284197.S7ZYG3"/>
<dbReference type="Proteomes" id="UP000015100">
    <property type="component" value="Unassembled WGS sequence"/>
</dbReference>
<dbReference type="AlphaFoldDB" id="S7ZYG3"/>
<accession>S7ZYG3</accession>
<gene>
    <name evidence="2" type="ORF">H072_11122</name>
</gene>
<evidence type="ECO:0000313" key="2">
    <source>
        <dbReference type="EMBL" id="EPS35484.1"/>
    </source>
</evidence>
<reference evidence="3" key="2">
    <citation type="submission" date="2013-04" db="EMBL/GenBank/DDBJ databases">
        <title>Genomic mechanisms accounting for the adaptation to parasitism in nematode-trapping fungi.</title>
        <authorList>
            <person name="Ahren D.G."/>
        </authorList>
    </citation>
    <scope>NUCLEOTIDE SEQUENCE [LARGE SCALE GENOMIC DNA]</scope>
    <source>
        <strain evidence="3">CBS 200.50</strain>
    </source>
</reference>
<dbReference type="EMBL" id="AQGS01001128">
    <property type="protein sequence ID" value="EPS35484.1"/>
    <property type="molecule type" value="Genomic_DNA"/>
</dbReference>
<name>S7ZYG3_DACHA</name>
<keyword evidence="3" id="KW-1185">Reference proteome</keyword>
<comment type="caution">
    <text evidence="2">The sequence shown here is derived from an EMBL/GenBank/DDBJ whole genome shotgun (WGS) entry which is preliminary data.</text>
</comment>
<organism evidence="2 3">
    <name type="scientific">Dactylellina haptotyla (strain CBS 200.50)</name>
    <name type="common">Nematode-trapping fungus</name>
    <name type="synonym">Monacrosporium haptotylum</name>
    <dbReference type="NCBI Taxonomy" id="1284197"/>
    <lineage>
        <taxon>Eukaryota</taxon>
        <taxon>Fungi</taxon>
        <taxon>Dikarya</taxon>
        <taxon>Ascomycota</taxon>
        <taxon>Pezizomycotina</taxon>
        <taxon>Orbiliomycetes</taxon>
        <taxon>Orbiliales</taxon>
        <taxon>Orbiliaceae</taxon>
        <taxon>Dactylellina</taxon>
    </lineage>
</organism>
<evidence type="ECO:0000256" key="1">
    <source>
        <dbReference type="SAM" id="MobiDB-lite"/>
    </source>
</evidence>
<feature type="region of interest" description="Disordered" evidence="1">
    <location>
        <begin position="214"/>
        <end position="242"/>
    </location>
</feature>